<keyword evidence="8 9" id="KW-0472">Membrane</keyword>
<dbReference type="GO" id="GO:0022857">
    <property type="term" value="F:transmembrane transporter activity"/>
    <property type="evidence" value="ECO:0007669"/>
    <property type="project" value="InterPro"/>
</dbReference>
<evidence type="ECO:0000256" key="9">
    <source>
        <dbReference type="RuleBase" id="RU363032"/>
    </source>
</evidence>
<feature type="transmembrane region" description="Helical" evidence="9">
    <location>
        <begin position="100"/>
        <end position="119"/>
    </location>
</feature>
<evidence type="ECO:0000313" key="12">
    <source>
        <dbReference type="Proteomes" id="UP000604381"/>
    </source>
</evidence>
<dbReference type="GO" id="GO:0043190">
    <property type="term" value="C:ATP-binding cassette (ABC) transporter complex"/>
    <property type="evidence" value="ECO:0007669"/>
    <property type="project" value="InterPro"/>
</dbReference>
<keyword evidence="4" id="KW-1003">Cell membrane</keyword>
<evidence type="ECO:0000256" key="8">
    <source>
        <dbReference type="ARBA" id="ARBA00023136"/>
    </source>
</evidence>
<feature type="transmembrane region" description="Helical" evidence="9">
    <location>
        <begin position="310"/>
        <end position="327"/>
    </location>
</feature>
<comment type="subcellular location">
    <subcellularLocation>
        <location evidence="1">Cell inner membrane</location>
        <topology evidence="1">Multi-pass membrane protein</topology>
    </subcellularLocation>
    <subcellularLocation>
        <location evidence="9">Cell membrane</location>
        <topology evidence="9">Multi-pass membrane protein</topology>
    </subcellularLocation>
</comment>
<reference evidence="11" key="1">
    <citation type="submission" date="2020-10" db="EMBL/GenBank/DDBJ databases">
        <title>An improved Amphimedon queenslandica hologenome assembly reveals how three proteobacterial symbionts can extend the metabolic phenotypic of their marine sponge host.</title>
        <authorList>
            <person name="Degnan B."/>
            <person name="Degnan S."/>
            <person name="Xiang X."/>
        </authorList>
    </citation>
    <scope>NUCLEOTIDE SEQUENCE</scope>
    <source>
        <strain evidence="11">AqS2</strain>
    </source>
</reference>
<dbReference type="InterPro" id="IPR000515">
    <property type="entry name" value="MetI-like"/>
</dbReference>
<organism evidence="11 12">
    <name type="scientific">Candidatus Amphirhobacter heronislandensis</name>
    <dbReference type="NCBI Taxonomy" id="1732024"/>
    <lineage>
        <taxon>Bacteria</taxon>
        <taxon>Pseudomonadati</taxon>
        <taxon>Pseudomonadota</taxon>
        <taxon>Gammaproteobacteria</taxon>
        <taxon>Candidatus Tethybacterales</taxon>
        <taxon>Candidatus Tethybacteraceae</taxon>
        <taxon>Candidatus Amphirhobacter</taxon>
    </lineage>
</organism>
<name>A0A930UCR8_9GAMM</name>
<comment type="similarity">
    <text evidence="2">Belongs to the binding-protein-dependent transport system permease family. HisMQ subfamily.</text>
</comment>
<keyword evidence="5 9" id="KW-0812">Transmembrane</keyword>
<dbReference type="InterPro" id="IPR043429">
    <property type="entry name" value="ArtM/GltK/GlnP/TcyL/YhdX-like"/>
</dbReference>
<dbReference type="GO" id="GO:0006865">
    <property type="term" value="P:amino acid transport"/>
    <property type="evidence" value="ECO:0007669"/>
    <property type="project" value="UniProtKB-KW"/>
</dbReference>
<dbReference type="Gene3D" id="1.10.3720.10">
    <property type="entry name" value="MetI-like"/>
    <property type="match status" value="1"/>
</dbReference>
<sequence length="377" mass="41793">MDGISHRHPALHWLHVNLFSSPTNTILTLLAALLLWQLVPPALNWAVFEATFSGTDSDACKYVDEHGEKVDAPGACWTFVKIRWPQFLFGLWYTRNFDQAWRPVLAFVLALGIIAALALPMFSHKQRYQIAAGALVVYPFVAYALLNGAWLGLPEAKTADWGGLTLTLVLASLGIIAAFPLGVCLALARRSRMPVVKGYAVLWIEMFRGMPLITLLFIASVMLPYFFPIGTEIDKVVRAIIAITIFQSAYTAEAIRGGLSAVPRGQYEAAEALGFGFWKSTILITLPQALKISIPAIMNSFIQLFKDTSLVLIIGLLELLNIIQVAARSSQWKGYEAEGYIFAAATFFFFCYSMSLYSRGLERRLDTSLAARRAQQD</sequence>
<feature type="transmembrane region" description="Helical" evidence="9">
    <location>
        <begin position="12"/>
        <end position="36"/>
    </location>
</feature>
<evidence type="ECO:0000256" key="5">
    <source>
        <dbReference type="ARBA" id="ARBA00022692"/>
    </source>
</evidence>
<protein>
    <submittedName>
        <fullName evidence="11">Amino acid ABC transporter permease</fullName>
    </submittedName>
</protein>
<dbReference type="AlphaFoldDB" id="A0A930UCR8"/>
<evidence type="ECO:0000256" key="1">
    <source>
        <dbReference type="ARBA" id="ARBA00004429"/>
    </source>
</evidence>
<evidence type="ECO:0000313" key="11">
    <source>
        <dbReference type="EMBL" id="MBF2735178.1"/>
    </source>
</evidence>
<keyword evidence="3 9" id="KW-0813">Transport</keyword>
<dbReference type="InterPro" id="IPR010065">
    <property type="entry name" value="AA_ABC_transptr_permease_3TM"/>
</dbReference>
<dbReference type="PANTHER" id="PTHR30614:SF41">
    <property type="entry name" value="INNER MEMBRANE AMINO-ACID ABC TRANSPORTER PERMEASE PROTEIN YHDY"/>
    <property type="match status" value="1"/>
</dbReference>
<keyword evidence="7 9" id="KW-1133">Transmembrane helix</keyword>
<keyword evidence="6" id="KW-0029">Amino-acid transport</keyword>
<keyword evidence="12" id="KW-1185">Reference proteome</keyword>
<feature type="transmembrane region" description="Helical" evidence="9">
    <location>
        <begin position="339"/>
        <end position="357"/>
    </location>
</feature>
<evidence type="ECO:0000256" key="7">
    <source>
        <dbReference type="ARBA" id="ARBA00022989"/>
    </source>
</evidence>
<dbReference type="CDD" id="cd06261">
    <property type="entry name" value="TM_PBP2"/>
    <property type="match status" value="1"/>
</dbReference>
<dbReference type="InterPro" id="IPR035906">
    <property type="entry name" value="MetI-like_sf"/>
</dbReference>
<dbReference type="EMBL" id="JADHEI010000033">
    <property type="protein sequence ID" value="MBF2735178.1"/>
    <property type="molecule type" value="Genomic_DNA"/>
</dbReference>
<feature type="transmembrane region" description="Helical" evidence="9">
    <location>
        <begin position="277"/>
        <end position="298"/>
    </location>
</feature>
<proteinExistence type="inferred from homology"/>
<evidence type="ECO:0000256" key="4">
    <source>
        <dbReference type="ARBA" id="ARBA00022475"/>
    </source>
</evidence>
<dbReference type="PANTHER" id="PTHR30614">
    <property type="entry name" value="MEMBRANE COMPONENT OF AMINO ACID ABC TRANSPORTER"/>
    <property type="match status" value="1"/>
</dbReference>
<evidence type="ECO:0000256" key="3">
    <source>
        <dbReference type="ARBA" id="ARBA00022448"/>
    </source>
</evidence>
<gene>
    <name evidence="11" type="ORF">ISN26_03700</name>
</gene>
<evidence type="ECO:0000256" key="6">
    <source>
        <dbReference type="ARBA" id="ARBA00022970"/>
    </source>
</evidence>
<dbReference type="SUPFAM" id="SSF161098">
    <property type="entry name" value="MetI-like"/>
    <property type="match status" value="1"/>
</dbReference>
<feature type="transmembrane region" description="Helical" evidence="9">
    <location>
        <begin position="165"/>
        <end position="188"/>
    </location>
</feature>
<comment type="caution">
    <text evidence="11">The sequence shown here is derived from an EMBL/GenBank/DDBJ whole genome shotgun (WGS) entry which is preliminary data.</text>
</comment>
<feature type="transmembrane region" description="Helical" evidence="9">
    <location>
        <begin position="131"/>
        <end position="153"/>
    </location>
</feature>
<dbReference type="Proteomes" id="UP000604381">
    <property type="component" value="Unassembled WGS sequence"/>
</dbReference>
<feature type="transmembrane region" description="Helical" evidence="9">
    <location>
        <begin position="209"/>
        <end position="227"/>
    </location>
</feature>
<dbReference type="Pfam" id="PF00528">
    <property type="entry name" value="BPD_transp_1"/>
    <property type="match status" value="1"/>
</dbReference>
<evidence type="ECO:0000256" key="2">
    <source>
        <dbReference type="ARBA" id="ARBA00010072"/>
    </source>
</evidence>
<dbReference type="NCBIfam" id="TIGR01726">
    <property type="entry name" value="HEQRo_perm_3TM"/>
    <property type="match status" value="1"/>
</dbReference>
<accession>A0A930UCR8</accession>
<evidence type="ECO:0000259" key="10">
    <source>
        <dbReference type="PROSITE" id="PS50928"/>
    </source>
</evidence>
<dbReference type="PROSITE" id="PS50928">
    <property type="entry name" value="ABC_TM1"/>
    <property type="match status" value="1"/>
</dbReference>
<feature type="domain" description="ABC transmembrane type-1" evidence="10">
    <location>
        <begin position="164"/>
        <end position="353"/>
    </location>
</feature>